<comment type="caution">
    <text evidence="3">The sequence shown here is derived from an EMBL/GenBank/DDBJ whole genome shotgun (WGS) entry which is preliminary data.</text>
</comment>
<dbReference type="AlphaFoldDB" id="A0A927MV12"/>
<feature type="region of interest" description="Disordered" evidence="1">
    <location>
        <begin position="42"/>
        <end position="63"/>
    </location>
</feature>
<protein>
    <recommendedName>
        <fullName evidence="5">Secreted protein</fullName>
    </recommendedName>
</protein>
<dbReference type="Proteomes" id="UP000638648">
    <property type="component" value="Unassembled WGS sequence"/>
</dbReference>
<keyword evidence="4" id="KW-1185">Reference proteome</keyword>
<feature type="chain" id="PRO_5038093171" description="Secreted protein" evidence="2">
    <location>
        <begin position="30"/>
        <end position="210"/>
    </location>
</feature>
<gene>
    <name evidence="3" type="ORF">HEB94_002616</name>
</gene>
<proteinExistence type="predicted"/>
<keyword evidence="2" id="KW-0732">Signal</keyword>
<sequence length="210" mass="21936">MRLFAARRSRVLLAMIMPALLLGGTVGDAAGQPGMANGCGGPLTSIGRLKPPPPGASAPGAISDDAMSKLRASAATSEAAHEIEAFARTAFPSSFTAVVVDHDSVVVHRTSHAAPDLDPAVTERFPAVRVRFVDSPRNGADLFALAERVSGDWDLWRANGVTPRRSGPDVTRGVVVLGIAEDANEIRARVAERYGDGVVVEGGYLPVCLD</sequence>
<evidence type="ECO:0000313" key="3">
    <source>
        <dbReference type="EMBL" id="MBE1605768.1"/>
    </source>
</evidence>
<dbReference type="EMBL" id="JADBEM010000001">
    <property type="protein sequence ID" value="MBE1605768.1"/>
    <property type="molecule type" value="Genomic_DNA"/>
</dbReference>
<name>A0A927MV12_9ACTN</name>
<accession>A0A927MV12</accession>
<evidence type="ECO:0008006" key="5">
    <source>
        <dbReference type="Google" id="ProtNLM"/>
    </source>
</evidence>
<dbReference type="RefSeq" id="WP_192750019.1">
    <property type="nucleotide sequence ID" value="NZ_BAABJL010000282.1"/>
</dbReference>
<reference evidence="3" key="1">
    <citation type="submission" date="2020-10" db="EMBL/GenBank/DDBJ databases">
        <title>Sequencing the genomes of 1000 actinobacteria strains.</title>
        <authorList>
            <person name="Klenk H.-P."/>
        </authorList>
    </citation>
    <scope>NUCLEOTIDE SEQUENCE</scope>
    <source>
        <strain evidence="3">DSM 45354</strain>
    </source>
</reference>
<feature type="signal peptide" evidence="2">
    <location>
        <begin position="1"/>
        <end position="29"/>
    </location>
</feature>
<organism evidence="3 4">
    <name type="scientific">Actinopolymorpha pittospori</name>
    <dbReference type="NCBI Taxonomy" id="648752"/>
    <lineage>
        <taxon>Bacteria</taxon>
        <taxon>Bacillati</taxon>
        <taxon>Actinomycetota</taxon>
        <taxon>Actinomycetes</taxon>
        <taxon>Propionibacteriales</taxon>
        <taxon>Actinopolymorphaceae</taxon>
        <taxon>Actinopolymorpha</taxon>
    </lineage>
</organism>
<evidence type="ECO:0000256" key="2">
    <source>
        <dbReference type="SAM" id="SignalP"/>
    </source>
</evidence>
<evidence type="ECO:0000256" key="1">
    <source>
        <dbReference type="SAM" id="MobiDB-lite"/>
    </source>
</evidence>
<evidence type="ECO:0000313" key="4">
    <source>
        <dbReference type="Proteomes" id="UP000638648"/>
    </source>
</evidence>